<name>A0A840S8T9_9BURK</name>
<gene>
    <name evidence="1" type="ORF">HNQ51_002735</name>
</gene>
<evidence type="ECO:0000313" key="2">
    <source>
        <dbReference type="Proteomes" id="UP000554837"/>
    </source>
</evidence>
<protein>
    <submittedName>
        <fullName evidence="1">Uncharacterized protein</fullName>
    </submittedName>
</protein>
<organism evidence="1 2">
    <name type="scientific">Inhella inkyongensis</name>
    <dbReference type="NCBI Taxonomy" id="392593"/>
    <lineage>
        <taxon>Bacteria</taxon>
        <taxon>Pseudomonadati</taxon>
        <taxon>Pseudomonadota</taxon>
        <taxon>Betaproteobacteria</taxon>
        <taxon>Burkholderiales</taxon>
        <taxon>Sphaerotilaceae</taxon>
        <taxon>Inhella</taxon>
    </lineage>
</organism>
<evidence type="ECO:0000313" key="1">
    <source>
        <dbReference type="EMBL" id="MBB5205416.1"/>
    </source>
</evidence>
<comment type="caution">
    <text evidence="1">The sequence shown here is derived from an EMBL/GenBank/DDBJ whole genome shotgun (WGS) entry which is preliminary data.</text>
</comment>
<dbReference type="AlphaFoldDB" id="A0A840S8T9"/>
<reference evidence="1 2" key="1">
    <citation type="submission" date="2020-08" db="EMBL/GenBank/DDBJ databases">
        <title>Genomic Encyclopedia of Type Strains, Phase IV (KMG-IV): sequencing the most valuable type-strain genomes for metagenomic binning, comparative biology and taxonomic classification.</title>
        <authorList>
            <person name="Goeker M."/>
        </authorList>
    </citation>
    <scope>NUCLEOTIDE SEQUENCE [LARGE SCALE GENOMIC DNA]</scope>
    <source>
        <strain evidence="1 2">DSM 23958</strain>
    </source>
</reference>
<sequence length="45" mass="4914">MFDRAGDYDVVASKAGHASASLRVRVTQGRCHVQTESWRPALAVL</sequence>
<dbReference type="RefSeq" id="WP_175423613.1">
    <property type="nucleotide sequence ID" value="NZ_CP040709.1"/>
</dbReference>
<accession>A0A840S8T9</accession>
<keyword evidence="2" id="KW-1185">Reference proteome</keyword>
<dbReference type="EMBL" id="JACHHO010000004">
    <property type="protein sequence ID" value="MBB5205416.1"/>
    <property type="molecule type" value="Genomic_DNA"/>
</dbReference>
<proteinExistence type="predicted"/>
<dbReference type="Proteomes" id="UP000554837">
    <property type="component" value="Unassembled WGS sequence"/>
</dbReference>